<evidence type="ECO:0000313" key="4">
    <source>
        <dbReference type="Proteomes" id="UP001200470"/>
    </source>
</evidence>
<keyword evidence="1" id="KW-0812">Transmembrane</keyword>
<name>A0ABS9CJU5_9BACT</name>
<evidence type="ECO:0000313" key="3">
    <source>
        <dbReference type="EMBL" id="MCF2564573.1"/>
    </source>
</evidence>
<keyword evidence="4" id="KW-1185">Reference proteome</keyword>
<comment type="caution">
    <text evidence="3">The sequence shown here is derived from an EMBL/GenBank/DDBJ whole genome shotgun (WGS) entry which is preliminary data.</text>
</comment>
<dbReference type="EMBL" id="JADYTN010000028">
    <property type="protein sequence ID" value="MCF2564573.1"/>
    <property type="molecule type" value="Genomic_DNA"/>
</dbReference>
<protein>
    <submittedName>
        <fullName evidence="3">DUF3644 domain-containing protein</fullName>
    </submittedName>
</protein>
<reference evidence="3 4" key="1">
    <citation type="submission" date="2020-12" db="EMBL/GenBank/DDBJ databases">
        <title>Whole genome sequences of gut porcine anaerobes.</title>
        <authorList>
            <person name="Kubasova T."/>
            <person name="Jahodarova E."/>
            <person name="Rychlik I."/>
        </authorList>
    </citation>
    <scope>NUCLEOTIDE SEQUENCE [LARGE SCALE GENOMIC DNA]</scope>
    <source>
        <strain evidence="3 4">An925</strain>
    </source>
</reference>
<gene>
    <name evidence="3" type="ORF">I6E12_10705</name>
</gene>
<dbReference type="Proteomes" id="UP001200470">
    <property type="component" value="Unassembled WGS sequence"/>
</dbReference>
<dbReference type="InterPro" id="IPR022104">
    <property type="entry name" value="DUF3644"/>
</dbReference>
<feature type="domain" description="DUF3644" evidence="2">
    <location>
        <begin position="11"/>
        <end position="189"/>
    </location>
</feature>
<keyword evidence="1" id="KW-1133">Transmembrane helix</keyword>
<keyword evidence="1" id="KW-0472">Membrane</keyword>
<evidence type="ECO:0000256" key="1">
    <source>
        <dbReference type="SAM" id="Phobius"/>
    </source>
</evidence>
<accession>A0ABS9CJU5</accession>
<dbReference type="RefSeq" id="WP_248506466.1">
    <property type="nucleotide sequence ID" value="NZ_JADYTN010000028.1"/>
</dbReference>
<sequence length="357" mass="42144">MSKRLPYKVRNMLEKAKESAMLAIEVYNKPATKFRSGGYIVLMCIAWTSLFHAYFYREKIKPIYKDKNGRFKRVNGELFYWELQECVKKYFKTENSAIRKNIEFFIPLRNKLEHKFMPEIDPDIFAECESFLLNFDKIIEKEFGEEHRLRETLSFALQLFPTSSAFSDCIKSTKDSEAVINYIKKYRHSISTDILNSGEYAFKAFLIQVANHDSEDALPIQFMAYDKMTDEEKRNTMRIAALVKPKVMQVSVTNKDKLKPGVVVKRVQERLGNPMVTRGNKQTQKFNQDTHTRCWKKYKVRPENESDSPELTDSRYCVYDYANDNYLYTEAWVEFLVEKMQIESEYNSLFDNCTQST</sequence>
<organism evidence="3 4">
    <name type="scientific">Xylanibacter brevis</name>
    <dbReference type="NCBI Taxonomy" id="83231"/>
    <lineage>
        <taxon>Bacteria</taxon>
        <taxon>Pseudomonadati</taxon>
        <taxon>Bacteroidota</taxon>
        <taxon>Bacteroidia</taxon>
        <taxon>Bacteroidales</taxon>
        <taxon>Prevotellaceae</taxon>
        <taxon>Xylanibacter</taxon>
    </lineage>
</organism>
<feature type="transmembrane region" description="Helical" evidence="1">
    <location>
        <begin position="37"/>
        <end position="56"/>
    </location>
</feature>
<proteinExistence type="predicted"/>
<evidence type="ECO:0000259" key="2">
    <source>
        <dbReference type="Pfam" id="PF12358"/>
    </source>
</evidence>
<dbReference type="Pfam" id="PF12358">
    <property type="entry name" value="DUF3644"/>
    <property type="match status" value="1"/>
</dbReference>